<dbReference type="Pfam" id="PF04055">
    <property type="entry name" value="Radical_SAM"/>
    <property type="match status" value="1"/>
</dbReference>
<keyword evidence="1" id="KW-0949">S-adenosyl-L-methionine</keyword>
<dbReference type="CDD" id="cd01335">
    <property type="entry name" value="Radical_SAM"/>
    <property type="match status" value="1"/>
</dbReference>
<dbReference type="InterPro" id="IPR013785">
    <property type="entry name" value="Aldolase_TIM"/>
</dbReference>
<feature type="domain" description="Radical SAM core" evidence="5">
    <location>
        <begin position="20"/>
        <end position="160"/>
    </location>
</feature>
<dbReference type="EMBL" id="UINC01200216">
    <property type="protein sequence ID" value="SVE18998.1"/>
    <property type="molecule type" value="Genomic_DNA"/>
</dbReference>
<evidence type="ECO:0000259" key="5">
    <source>
        <dbReference type="PROSITE" id="PS51918"/>
    </source>
</evidence>
<keyword evidence="3" id="KW-0408">Iron</keyword>
<dbReference type="SFLD" id="SFLDG01067">
    <property type="entry name" value="SPASM/twitch_domain_containing"/>
    <property type="match status" value="1"/>
</dbReference>
<proteinExistence type="predicted"/>
<sequence length="160" mass="17885">MASLVNIVRGGLNVFWNKFTGSRIPFEINIHIIDSCNLECSYCYSNFYKRGNPWISQEQIFKIVDGFQKLGAIECSLIGGEPLLHPKFVQLVDYITDKGMTCSTITNGYLVPKLIESLKKLDMVCVSLDGPQKINDITRGEGSFLKGAEALQCLQENNVN</sequence>
<accession>A0A383BHT1</accession>
<dbReference type="SFLD" id="SFLDS00029">
    <property type="entry name" value="Radical_SAM"/>
    <property type="match status" value="1"/>
</dbReference>
<keyword evidence="4" id="KW-0411">Iron-sulfur</keyword>
<dbReference type="PANTHER" id="PTHR11228">
    <property type="entry name" value="RADICAL SAM DOMAIN PROTEIN"/>
    <property type="match status" value="1"/>
</dbReference>
<dbReference type="SUPFAM" id="SSF102114">
    <property type="entry name" value="Radical SAM enzymes"/>
    <property type="match status" value="1"/>
</dbReference>
<dbReference type="Gene3D" id="3.20.20.70">
    <property type="entry name" value="Aldolase class I"/>
    <property type="match status" value="1"/>
</dbReference>
<keyword evidence="2" id="KW-0479">Metal-binding</keyword>
<evidence type="ECO:0000256" key="2">
    <source>
        <dbReference type="ARBA" id="ARBA00022723"/>
    </source>
</evidence>
<evidence type="ECO:0000313" key="6">
    <source>
        <dbReference type="EMBL" id="SVE18998.1"/>
    </source>
</evidence>
<protein>
    <recommendedName>
        <fullName evidence="5">Radical SAM core domain-containing protein</fullName>
    </recommendedName>
</protein>
<dbReference type="PROSITE" id="PS51918">
    <property type="entry name" value="RADICAL_SAM"/>
    <property type="match status" value="1"/>
</dbReference>
<dbReference type="InterPro" id="IPR058240">
    <property type="entry name" value="rSAM_sf"/>
</dbReference>
<organism evidence="6">
    <name type="scientific">marine metagenome</name>
    <dbReference type="NCBI Taxonomy" id="408172"/>
    <lineage>
        <taxon>unclassified sequences</taxon>
        <taxon>metagenomes</taxon>
        <taxon>ecological metagenomes</taxon>
    </lineage>
</organism>
<dbReference type="InterPro" id="IPR007197">
    <property type="entry name" value="rSAM"/>
</dbReference>
<evidence type="ECO:0000256" key="1">
    <source>
        <dbReference type="ARBA" id="ARBA00022691"/>
    </source>
</evidence>
<evidence type="ECO:0000256" key="4">
    <source>
        <dbReference type="ARBA" id="ARBA00023014"/>
    </source>
</evidence>
<dbReference type="InterPro" id="IPR050377">
    <property type="entry name" value="Radical_SAM_PqqE_MftC-like"/>
</dbReference>
<dbReference type="GO" id="GO:0046872">
    <property type="term" value="F:metal ion binding"/>
    <property type="evidence" value="ECO:0007669"/>
    <property type="project" value="UniProtKB-KW"/>
</dbReference>
<dbReference type="GO" id="GO:0051536">
    <property type="term" value="F:iron-sulfur cluster binding"/>
    <property type="evidence" value="ECO:0007669"/>
    <property type="project" value="UniProtKB-KW"/>
</dbReference>
<gene>
    <name evidence="6" type="ORF">METZ01_LOCUS471852</name>
</gene>
<dbReference type="GO" id="GO:0003824">
    <property type="term" value="F:catalytic activity"/>
    <property type="evidence" value="ECO:0007669"/>
    <property type="project" value="InterPro"/>
</dbReference>
<feature type="non-terminal residue" evidence="6">
    <location>
        <position position="160"/>
    </location>
</feature>
<name>A0A383BHT1_9ZZZZ</name>
<dbReference type="AlphaFoldDB" id="A0A383BHT1"/>
<evidence type="ECO:0000256" key="3">
    <source>
        <dbReference type="ARBA" id="ARBA00023004"/>
    </source>
</evidence>
<dbReference type="PANTHER" id="PTHR11228:SF7">
    <property type="entry name" value="PQQA PEPTIDE CYCLASE"/>
    <property type="match status" value="1"/>
</dbReference>
<reference evidence="6" key="1">
    <citation type="submission" date="2018-05" db="EMBL/GenBank/DDBJ databases">
        <authorList>
            <person name="Lanie J.A."/>
            <person name="Ng W.-L."/>
            <person name="Kazmierczak K.M."/>
            <person name="Andrzejewski T.M."/>
            <person name="Davidsen T.M."/>
            <person name="Wayne K.J."/>
            <person name="Tettelin H."/>
            <person name="Glass J.I."/>
            <person name="Rusch D."/>
            <person name="Podicherti R."/>
            <person name="Tsui H.-C.T."/>
            <person name="Winkler M.E."/>
        </authorList>
    </citation>
    <scope>NUCLEOTIDE SEQUENCE</scope>
</reference>